<evidence type="ECO:0000256" key="1">
    <source>
        <dbReference type="SAM" id="Phobius"/>
    </source>
</evidence>
<reference evidence="2 3" key="1">
    <citation type="submission" date="2024-05" db="EMBL/GenBank/DDBJ databases">
        <title>A draft genome resource for the thread blight pathogen Marasmius tenuissimus strain MS-2.</title>
        <authorList>
            <person name="Yulfo-Soto G.E."/>
            <person name="Baruah I.K."/>
            <person name="Amoako-Attah I."/>
            <person name="Bukari Y."/>
            <person name="Meinhardt L.W."/>
            <person name="Bailey B.A."/>
            <person name="Cohen S.P."/>
        </authorList>
    </citation>
    <scope>NUCLEOTIDE SEQUENCE [LARGE SCALE GENOMIC DNA]</scope>
    <source>
        <strain evidence="2 3">MS-2</strain>
    </source>
</reference>
<feature type="transmembrane region" description="Helical" evidence="1">
    <location>
        <begin position="42"/>
        <end position="64"/>
    </location>
</feature>
<evidence type="ECO:0000313" key="2">
    <source>
        <dbReference type="EMBL" id="KAL0059692.1"/>
    </source>
</evidence>
<dbReference type="EMBL" id="JBBXMP010000212">
    <property type="protein sequence ID" value="KAL0059692.1"/>
    <property type="molecule type" value="Genomic_DNA"/>
</dbReference>
<comment type="caution">
    <text evidence="2">The sequence shown here is derived from an EMBL/GenBank/DDBJ whole genome shotgun (WGS) entry which is preliminary data.</text>
</comment>
<keyword evidence="1" id="KW-0472">Membrane</keyword>
<keyword evidence="3" id="KW-1185">Reference proteome</keyword>
<protein>
    <submittedName>
        <fullName evidence="2">Uncharacterized protein</fullName>
    </submittedName>
</protein>
<sequence>MAPSERSIQRRDVGEGIPDNDLLASLGYKSEFKREFSLLETIAFAFSIMGVIAGVSSTLSFGLAGG</sequence>
<proteinExistence type="predicted"/>
<dbReference type="Proteomes" id="UP001437256">
    <property type="component" value="Unassembled WGS sequence"/>
</dbReference>
<keyword evidence="1" id="KW-1133">Transmembrane helix</keyword>
<evidence type="ECO:0000313" key="3">
    <source>
        <dbReference type="Proteomes" id="UP001437256"/>
    </source>
</evidence>
<keyword evidence="1" id="KW-0812">Transmembrane</keyword>
<accession>A0ABR2ZEL8</accession>
<gene>
    <name evidence="2" type="ORF">AAF712_013555</name>
</gene>
<name>A0ABR2ZEL8_9AGAR</name>
<organism evidence="2 3">
    <name type="scientific">Marasmius tenuissimus</name>
    <dbReference type="NCBI Taxonomy" id="585030"/>
    <lineage>
        <taxon>Eukaryota</taxon>
        <taxon>Fungi</taxon>
        <taxon>Dikarya</taxon>
        <taxon>Basidiomycota</taxon>
        <taxon>Agaricomycotina</taxon>
        <taxon>Agaricomycetes</taxon>
        <taxon>Agaricomycetidae</taxon>
        <taxon>Agaricales</taxon>
        <taxon>Marasmiineae</taxon>
        <taxon>Marasmiaceae</taxon>
        <taxon>Marasmius</taxon>
    </lineage>
</organism>